<keyword evidence="3" id="KW-0519">Myristate</keyword>
<dbReference type="GO" id="GO:0003924">
    <property type="term" value="F:GTPase activity"/>
    <property type="evidence" value="ECO:0007669"/>
    <property type="project" value="InterPro"/>
</dbReference>
<dbReference type="Proteomes" id="UP000504633">
    <property type="component" value="Unplaced"/>
</dbReference>
<protein>
    <recommendedName>
        <fullName evidence="2">ADP-ribosylation factor-like protein 6</fullName>
    </recommendedName>
</protein>
<dbReference type="AlphaFoldDB" id="A0A6J1LHM0"/>
<dbReference type="SUPFAM" id="SSF52540">
    <property type="entry name" value="P-loop containing nucleoside triphosphate hydrolases"/>
    <property type="match status" value="1"/>
</dbReference>
<keyword evidence="7" id="KW-0460">Magnesium</keyword>
<feature type="binding site" evidence="6">
    <location>
        <begin position="134"/>
        <end position="137"/>
    </location>
    <ligand>
        <name>GTP</name>
        <dbReference type="ChEBI" id="CHEBI:37565"/>
    </ligand>
</feature>
<dbReference type="InterPro" id="IPR006689">
    <property type="entry name" value="Small_GTPase_ARF/SAR"/>
</dbReference>
<evidence type="ECO:0000256" key="5">
    <source>
        <dbReference type="ARBA" id="ARBA00023134"/>
    </source>
</evidence>
<dbReference type="PROSITE" id="PS51417">
    <property type="entry name" value="ARF"/>
    <property type="match status" value="1"/>
</dbReference>
<comment type="similarity">
    <text evidence="1">Belongs to the small GTPase superfamily. Arf family.</text>
</comment>
<evidence type="ECO:0000256" key="1">
    <source>
        <dbReference type="ARBA" id="ARBA00010290"/>
    </source>
</evidence>
<reference evidence="9" key="1">
    <citation type="submission" date="2025-08" db="UniProtKB">
        <authorList>
            <consortium name="RefSeq"/>
        </authorList>
    </citation>
    <scope>IDENTIFICATION</scope>
    <source>
        <strain evidence="9">15085-1641.00</strain>
        <tissue evidence="9">Whole body</tissue>
    </source>
</reference>
<keyword evidence="7" id="KW-0479">Metal-binding</keyword>
<sequence>MSNLYKGVATFLGKLRKSPKPEFNVLILGLNNAGKSTLAARLGMETDDAVKQVTPTVDLTERHLKFKKLRVCLRDLSGQWRMRQSWHTFYQDANILIFVIDSSDASRLSEARCELCEVLLDERLSHVPLLLLANKQDAFGALPSSMIIELLGLKRIEGRPWKIYECSSLAGVGIDSTVDWIYERLKHMKPASLFSKFFTPYFLFGPTCLLDRRRHGMDD</sequence>
<accession>A0A6J1LHM0</accession>
<evidence type="ECO:0000256" key="7">
    <source>
        <dbReference type="PIRSR" id="PIRSR606689-2"/>
    </source>
</evidence>
<evidence type="ECO:0000256" key="2">
    <source>
        <dbReference type="ARBA" id="ARBA00019766"/>
    </source>
</evidence>
<evidence type="ECO:0000256" key="3">
    <source>
        <dbReference type="ARBA" id="ARBA00022707"/>
    </source>
</evidence>
<dbReference type="OMA" id="CELCEVL"/>
<dbReference type="Pfam" id="PF00025">
    <property type="entry name" value="Arf"/>
    <property type="match status" value="1"/>
</dbReference>
<feature type="binding site" evidence="7">
    <location>
        <position position="36"/>
    </location>
    <ligand>
        <name>Mg(2+)</name>
        <dbReference type="ChEBI" id="CHEBI:18420"/>
    </ligand>
</feature>
<keyword evidence="3" id="KW-0449">Lipoprotein</keyword>
<proteinExistence type="inferred from homology"/>
<dbReference type="KEGG" id="dhe:111594807"/>
<dbReference type="OrthoDB" id="14717at2759"/>
<evidence type="ECO:0000256" key="6">
    <source>
        <dbReference type="PIRSR" id="PIRSR606689-1"/>
    </source>
</evidence>
<keyword evidence="5 6" id="KW-0342">GTP-binding</keyword>
<keyword evidence="4 6" id="KW-0547">Nucleotide-binding</keyword>
<gene>
    <name evidence="9" type="primary">LOC111594807</name>
</gene>
<keyword evidence="8" id="KW-1185">Reference proteome</keyword>
<dbReference type="InterPro" id="IPR044612">
    <property type="entry name" value="ARL2/3"/>
</dbReference>
<feature type="binding site" evidence="7">
    <location>
        <position position="56"/>
    </location>
    <ligand>
        <name>Mg(2+)</name>
        <dbReference type="ChEBI" id="CHEBI:18420"/>
    </ligand>
</feature>
<dbReference type="GO" id="GO:0005525">
    <property type="term" value="F:GTP binding"/>
    <property type="evidence" value="ECO:0007669"/>
    <property type="project" value="UniProtKB-KW"/>
</dbReference>
<feature type="binding site" evidence="6">
    <location>
        <begin position="29"/>
        <end position="36"/>
    </location>
    <ligand>
        <name>GTP</name>
        <dbReference type="ChEBI" id="CHEBI:37565"/>
    </ligand>
</feature>
<dbReference type="PRINTS" id="PR00328">
    <property type="entry name" value="SAR1GTPBP"/>
</dbReference>
<dbReference type="PANTHER" id="PTHR45697">
    <property type="entry name" value="ADP-RIBOSYLATION FACTOR-LIKE PROTEIN 2-RELATED"/>
    <property type="match status" value="1"/>
</dbReference>
<organism evidence="8 9">
    <name type="scientific">Drosophila hydei</name>
    <name type="common">Fruit fly</name>
    <dbReference type="NCBI Taxonomy" id="7224"/>
    <lineage>
        <taxon>Eukaryota</taxon>
        <taxon>Metazoa</taxon>
        <taxon>Ecdysozoa</taxon>
        <taxon>Arthropoda</taxon>
        <taxon>Hexapoda</taxon>
        <taxon>Insecta</taxon>
        <taxon>Pterygota</taxon>
        <taxon>Neoptera</taxon>
        <taxon>Endopterygota</taxon>
        <taxon>Diptera</taxon>
        <taxon>Brachycera</taxon>
        <taxon>Muscomorpha</taxon>
        <taxon>Ephydroidea</taxon>
        <taxon>Drosophilidae</taxon>
        <taxon>Drosophila</taxon>
    </lineage>
</organism>
<dbReference type="InterPro" id="IPR027417">
    <property type="entry name" value="P-loop_NTPase"/>
</dbReference>
<dbReference type="SMART" id="SM00177">
    <property type="entry name" value="ARF"/>
    <property type="match status" value="1"/>
</dbReference>
<evidence type="ECO:0000313" key="9">
    <source>
        <dbReference type="RefSeq" id="XP_023164037.1"/>
    </source>
</evidence>
<feature type="binding site" evidence="6">
    <location>
        <position position="78"/>
    </location>
    <ligand>
        <name>GTP</name>
        <dbReference type="ChEBI" id="CHEBI:37565"/>
    </ligand>
</feature>
<dbReference type="Gene3D" id="3.40.50.300">
    <property type="entry name" value="P-loop containing nucleotide triphosphate hydrolases"/>
    <property type="match status" value="1"/>
</dbReference>
<evidence type="ECO:0000256" key="4">
    <source>
        <dbReference type="ARBA" id="ARBA00022741"/>
    </source>
</evidence>
<name>A0A6J1LHM0_DROHY</name>
<dbReference type="SMART" id="SM00178">
    <property type="entry name" value="SAR"/>
    <property type="match status" value="1"/>
</dbReference>
<evidence type="ECO:0000313" key="8">
    <source>
        <dbReference type="Proteomes" id="UP000504633"/>
    </source>
</evidence>
<dbReference type="GO" id="GO:0046872">
    <property type="term" value="F:metal ion binding"/>
    <property type="evidence" value="ECO:0007669"/>
    <property type="project" value="UniProtKB-KW"/>
</dbReference>
<dbReference type="FunFam" id="3.40.50.300:FF:001166">
    <property type="entry name" value="ADP-ribosylation factor D"/>
    <property type="match status" value="1"/>
</dbReference>
<dbReference type="GeneID" id="111594807"/>
<dbReference type="RefSeq" id="XP_023164037.1">
    <property type="nucleotide sequence ID" value="XM_023308269.2"/>
</dbReference>